<dbReference type="RefSeq" id="WP_273846032.1">
    <property type="nucleotide sequence ID" value="NZ_JAQQWT010000016.1"/>
</dbReference>
<accession>A0ABV6NFR6</accession>
<evidence type="ECO:0000256" key="2">
    <source>
        <dbReference type="SAM" id="MobiDB-lite"/>
    </source>
</evidence>
<dbReference type="NCBIfam" id="TIGR00787">
    <property type="entry name" value="dctP"/>
    <property type="match status" value="1"/>
</dbReference>
<dbReference type="InterPro" id="IPR018389">
    <property type="entry name" value="DctP_fam"/>
</dbReference>
<dbReference type="Pfam" id="PF03480">
    <property type="entry name" value="DctP"/>
    <property type="match status" value="1"/>
</dbReference>
<keyword evidence="1 3" id="KW-0732">Signal</keyword>
<dbReference type="PANTHER" id="PTHR33376:SF2">
    <property type="entry name" value="DICARBOXYLATE-BINDING PERIPLASMIC PROTEIN"/>
    <property type="match status" value="1"/>
</dbReference>
<dbReference type="EMBL" id="JBHLTR010000011">
    <property type="protein sequence ID" value="MFC0559102.1"/>
    <property type="molecule type" value="Genomic_DNA"/>
</dbReference>
<dbReference type="PIRSF" id="PIRSF006470">
    <property type="entry name" value="DctB"/>
    <property type="match status" value="1"/>
</dbReference>
<evidence type="ECO:0000313" key="4">
    <source>
        <dbReference type="EMBL" id="MFC0559102.1"/>
    </source>
</evidence>
<organism evidence="4 5">
    <name type="scientific">Halalkalibacter alkalisediminis</name>
    <dbReference type="NCBI Taxonomy" id="935616"/>
    <lineage>
        <taxon>Bacteria</taxon>
        <taxon>Bacillati</taxon>
        <taxon>Bacillota</taxon>
        <taxon>Bacilli</taxon>
        <taxon>Bacillales</taxon>
        <taxon>Bacillaceae</taxon>
        <taxon>Halalkalibacter</taxon>
    </lineage>
</organism>
<feature type="region of interest" description="Disordered" evidence="2">
    <location>
        <begin position="22"/>
        <end position="41"/>
    </location>
</feature>
<dbReference type="InterPro" id="IPR004682">
    <property type="entry name" value="TRAP_DctP"/>
</dbReference>
<dbReference type="Gene3D" id="3.40.190.170">
    <property type="entry name" value="Bacterial extracellular solute-binding protein, family 7"/>
    <property type="match status" value="1"/>
</dbReference>
<comment type="caution">
    <text evidence="4">The sequence shown here is derived from an EMBL/GenBank/DDBJ whole genome shotgun (WGS) entry which is preliminary data.</text>
</comment>
<proteinExistence type="predicted"/>
<reference evidence="4 5" key="1">
    <citation type="submission" date="2024-09" db="EMBL/GenBank/DDBJ databases">
        <authorList>
            <person name="Sun Q."/>
            <person name="Mori K."/>
        </authorList>
    </citation>
    <scope>NUCLEOTIDE SEQUENCE [LARGE SCALE GENOMIC DNA]</scope>
    <source>
        <strain evidence="4 5">NCAIM B.02301</strain>
    </source>
</reference>
<feature type="compositionally biased region" description="Low complexity" evidence="2">
    <location>
        <begin position="23"/>
        <end position="34"/>
    </location>
</feature>
<dbReference type="NCBIfam" id="NF037995">
    <property type="entry name" value="TRAP_S1"/>
    <property type="match status" value="1"/>
</dbReference>
<protein>
    <submittedName>
        <fullName evidence="4">TRAP transporter substrate-binding protein</fullName>
    </submittedName>
</protein>
<feature type="chain" id="PRO_5046555494" evidence="3">
    <location>
        <begin position="17"/>
        <end position="341"/>
    </location>
</feature>
<dbReference type="Proteomes" id="UP001589833">
    <property type="component" value="Unassembled WGS sequence"/>
</dbReference>
<name>A0ABV6NFR6_9BACI</name>
<gene>
    <name evidence="4" type="ORF">ACFFH4_08560</name>
</gene>
<dbReference type="PROSITE" id="PS51257">
    <property type="entry name" value="PROKAR_LIPOPROTEIN"/>
    <property type="match status" value="1"/>
</dbReference>
<evidence type="ECO:0000256" key="1">
    <source>
        <dbReference type="ARBA" id="ARBA00022729"/>
    </source>
</evidence>
<evidence type="ECO:0000313" key="5">
    <source>
        <dbReference type="Proteomes" id="UP001589833"/>
    </source>
</evidence>
<feature type="signal peptide" evidence="3">
    <location>
        <begin position="1"/>
        <end position="16"/>
    </location>
</feature>
<sequence>MNIKKGLFVLLGSIMAAGMVGCSSSESNNETGTESAGGDKPTYEFRLAETHAADYPTTLADKHFAELVAERSDGRIKIDVFPSAALGEEAAVIEQVQLGAIDFTRTSAGPLAEFYKGYGVFSLPYVFDHDDHMWNFLLSEHGDELLNELESSRMLGLAYYSSGARSFYSTKPVASLDDLQGQKIRVQQNAVNIDLMDALGASATPMAFGEVYSGLQTGVIDAAENNYPSYYSTRHYEVAPHLILDSHQRIPEVLVISSSTWSKLSTEDQEIIQTAAKDSIEFQRAEWAKFEQLAEEQVREAGVTITKVENVLEWQSKVKSVLDKHGEEHQEILDAIDQYRN</sequence>
<dbReference type="InterPro" id="IPR038404">
    <property type="entry name" value="TRAP_DctP_sf"/>
</dbReference>
<dbReference type="CDD" id="cd13671">
    <property type="entry name" value="PBP2_TRAP_SBP_like_3"/>
    <property type="match status" value="1"/>
</dbReference>
<keyword evidence="5" id="KW-1185">Reference proteome</keyword>
<evidence type="ECO:0000256" key="3">
    <source>
        <dbReference type="SAM" id="SignalP"/>
    </source>
</evidence>
<dbReference type="PANTHER" id="PTHR33376">
    <property type="match status" value="1"/>
</dbReference>